<comment type="caution">
    <text evidence="3">The sequence shown here is derived from an EMBL/GenBank/DDBJ whole genome shotgun (WGS) entry which is preliminary data.</text>
</comment>
<gene>
    <name evidence="3" type="ORF">LQ567_08680</name>
</gene>
<accession>A0ABS8PP11</accession>
<proteinExistence type="predicted"/>
<dbReference type="PROSITE" id="PS51186">
    <property type="entry name" value="GNAT"/>
    <property type="match status" value="1"/>
</dbReference>
<dbReference type="Gene3D" id="3.40.630.30">
    <property type="match status" value="1"/>
</dbReference>
<reference evidence="3 4" key="1">
    <citation type="submission" date="2021-11" db="EMBL/GenBank/DDBJ databases">
        <title>Genomic of Niabella pedocola.</title>
        <authorList>
            <person name="Wu T."/>
        </authorList>
    </citation>
    <scope>NUCLEOTIDE SEQUENCE [LARGE SCALE GENOMIC DNA]</scope>
    <source>
        <strain evidence="3 4">JCM 31011</strain>
    </source>
</reference>
<evidence type="ECO:0000313" key="4">
    <source>
        <dbReference type="Proteomes" id="UP001199816"/>
    </source>
</evidence>
<dbReference type="Pfam" id="PF00583">
    <property type="entry name" value="Acetyltransf_1"/>
    <property type="match status" value="1"/>
</dbReference>
<dbReference type="EMBL" id="JAJNEC010000005">
    <property type="protein sequence ID" value="MCD2422833.1"/>
    <property type="molecule type" value="Genomic_DNA"/>
</dbReference>
<evidence type="ECO:0000313" key="3">
    <source>
        <dbReference type="EMBL" id="MCD2422833.1"/>
    </source>
</evidence>
<evidence type="ECO:0000256" key="1">
    <source>
        <dbReference type="ARBA" id="ARBA00022679"/>
    </source>
</evidence>
<dbReference type="PANTHER" id="PTHR13947:SF37">
    <property type="entry name" value="LD18367P"/>
    <property type="match status" value="1"/>
</dbReference>
<feature type="domain" description="N-acetyltransferase" evidence="2">
    <location>
        <begin position="2"/>
        <end position="152"/>
    </location>
</feature>
<name>A0ABS8PP11_9BACT</name>
<dbReference type="InterPro" id="IPR016181">
    <property type="entry name" value="Acyl_CoA_acyltransferase"/>
</dbReference>
<dbReference type="Proteomes" id="UP001199816">
    <property type="component" value="Unassembled WGS sequence"/>
</dbReference>
<keyword evidence="4" id="KW-1185">Reference proteome</keyword>
<sequence>MFSIRELNHTHSPQVIDLILHIQQVEFNVPVTLESQPDLQQIERFYIEPGGNFWGAFSGDILIGTIALIRTPEQTGVIRKMFVKKEYRGTQPGVAQELLQTLIRYCRQQGIETIYLGTVDLLKAAMRFYEKHGFAEIPETALPSFFPKMPVDNRFYSLSLKNQ</sequence>
<dbReference type="InterPro" id="IPR000182">
    <property type="entry name" value="GNAT_dom"/>
</dbReference>
<evidence type="ECO:0000259" key="2">
    <source>
        <dbReference type="PROSITE" id="PS51186"/>
    </source>
</evidence>
<protein>
    <submittedName>
        <fullName evidence="3">GNAT family N-acetyltransferase</fullName>
    </submittedName>
</protein>
<organism evidence="3 4">
    <name type="scientific">Niabella pedocola</name>
    <dbReference type="NCBI Taxonomy" id="1752077"/>
    <lineage>
        <taxon>Bacteria</taxon>
        <taxon>Pseudomonadati</taxon>
        <taxon>Bacteroidota</taxon>
        <taxon>Chitinophagia</taxon>
        <taxon>Chitinophagales</taxon>
        <taxon>Chitinophagaceae</taxon>
        <taxon>Niabella</taxon>
    </lineage>
</organism>
<dbReference type="SUPFAM" id="SSF55729">
    <property type="entry name" value="Acyl-CoA N-acyltransferases (Nat)"/>
    <property type="match status" value="1"/>
</dbReference>
<dbReference type="InterPro" id="IPR050769">
    <property type="entry name" value="NAT_camello-type"/>
</dbReference>
<keyword evidence="1" id="KW-0808">Transferase</keyword>
<dbReference type="CDD" id="cd04301">
    <property type="entry name" value="NAT_SF"/>
    <property type="match status" value="1"/>
</dbReference>
<dbReference type="RefSeq" id="WP_231004110.1">
    <property type="nucleotide sequence ID" value="NZ_JAJNEC010000005.1"/>
</dbReference>
<dbReference type="PANTHER" id="PTHR13947">
    <property type="entry name" value="GNAT FAMILY N-ACETYLTRANSFERASE"/>
    <property type="match status" value="1"/>
</dbReference>